<dbReference type="Pfam" id="PF20148">
    <property type="entry name" value="DUF6531"/>
    <property type="match status" value="1"/>
</dbReference>
<keyword evidence="3" id="KW-0732">Signal</keyword>
<dbReference type="CDD" id="cd00081">
    <property type="entry name" value="Hint"/>
    <property type="match status" value="1"/>
</dbReference>
<evidence type="ECO:0000313" key="5">
    <source>
        <dbReference type="EMBL" id="RDH41774.1"/>
    </source>
</evidence>
<dbReference type="PROSITE" id="PS50818">
    <property type="entry name" value="INTEIN_C_TER"/>
    <property type="match status" value="1"/>
</dbReference>
<dbReference type="PANTHER" id="PTHR32305">
    <property type="match status" value="1"/>
</dbReference>
<reference evidence="5 6" key="1">
    <citation type="submission" date="2017-04" db="EMBL/GenBank/DDBJ databases">
        <title>Draft genome sequence of Zooshikella ganghwensis VG4 isolated from Red Sea sediments.</title>
        <authorList>
            <person name="Rehman Z."/>
            <person name="Alam I."/>
            <person name="Kamau A."/>
            <person name="Bajic V."/>
            <person name="Leiknes T."/>
        </authorList>
    </citation>
    <scope>NUCLEOTIDE SEQUENCE [LARGE SCALE GENOMIC DNA]</scope>
    <source>
        <strain evidence="5 6">VG4</strain>
    </source>
</reference>
<protein>
    <recommendedName>
        <fullName evidence="4">Hint domain-containing protein</fullName>
    </recommendedName>
</protein>
<evidence type="ECO:0000256" key="3">
    <source>
        <dbReference type="SAM" id="SignalP"/>
    </source>
</evidence>
<dbReference type="InterPro" id="IPR031325">
    <property type="entry name" value="RHS_repeat"/>
</dbReference>
<feature type="chain" id="PRO_5021003199" description="Hint domain-containing protein" evidence="3">
    <location>
        <begin position="25"/>
        <end position="2694"/>
    </location>
</feature>
<dbReference type="Gene3D" id="2.170.16.10">
    <property type="entry name" value="Hedgehog/Intein (Hint) domain"/>
    <property type="match status" value="1"/>
</dbReference>
<dbReference type="InterPro" id="IPR056823">
    <property type="entry name" value="TEN-like_YD-shell"/>
</dbReference>
<dbReference type="RefSeq" id="WP_094789607.1">
    <property type="nucleotide sequence ID" value="NZ_NDXW01000003.1"/>
</dbReference>
<dbReference type="Pfam" id="PF07591">
    <property type="entry name" value="PT-HINT"/>
    <property type="match status" value="1"/>
</dbReference>
<accession>A0A4P9VHB8</accession>
<dbReference type="InterPro" id="IPR006530">
    <property type="entry name" value="YD"/>
</dbReference>
<dbReference type="GO" id="GO:0016539">
    <property type="term" value="P:intein-mediated protein splicing"/>
    <property type="evidence" value="ECO:0007669"/>
    <property type="project" value="InterPro"/>
</dbReference>
<dbReference type="InterPro" id="IPR050708">
    <property type="entry name" value="T6SS_VgrG/RHS"/>
</dbReference>
<dbReference type="Gene3D" id="2.180.10.10">
    <property type="entry name" value="RHS repeat-associated core"/>
    <property type="match status" value="3"/>
</dbReference>
<keyword evidence="6" id="KW-1185">Reference proteome</keyword>
<dbReference type="InterPro" id="IPR003587">
    <property type="entry name" value="Hint_dom_N"/>
</dbReference>
<feature type="signal peptide" evidence="3">
    <location>
        <begin position="1"/>
        <end position="24"/>
    </location>
</feature>
<dbReference type="SUPFAM" id="SSF54001">
    <property type="entry name" value="Cysteine proteinases"/>
    <property type="match status" value="1"/>
</dbReference>
<gene>
    <name evidence="5" type="ORF">B9G39_26460</name>
</gene>
<dbReference type="InterPro" id="IPR022385">
    <property type="entry name" value="Rhs_assc_core"/>
</dbReference>
<name>A0A4P9VHB8_9GAMM</name>
<feature type="region of interest" description="Disordered" evidence="2">
    <location>
        <begin position="1969"/>
        <end position="2012"/>
    </location>
</feature>
<dbReference type="SUPFAM" id="SSF51294">
    <property type="entry name" value="Hedgehog/intein (Hint) domain"/>
    <property type="match status" value="1"/>
</dbReference>
<dbReference type="InterPro" id="IPR036844">
    <property type="entry name" value="Hint_dom_sf"/>
</dbReference>
<feature type="domain" description="Hint" evidence="4">
    <location>
        <begin position="2428"/>
        <end position="2527"/>
    </location>
</feature>
<keyword evidence="1" id="KW-0677">Repeat</keyword>
<dbReference type="PANTHER" id="PTHR32305:SF15">
    <property type="entry name" value="PROTEIN RHSA-RELATED"/>
    <property type="match status" value="1"/>
</dbReference>
<dbReference type="Pfam" id="PF05593">
    <property type="entry name" value="RHS_repeat"/>
    <property type="match status" value="4"/>
</dbReference>
<sequence length="2694" mass="299488">MNKFSSIAIALMLCQGLSCTSVNAGPHKDVAPLDQSVIDAITKPQSGEVMLYALFQSINQHTQQTLSLLNTVKKGVSKDQNFIKRFFAGREENNKLTTQIKAFSQLGYQLENLADSHKKDEKAVINSVVQSINKLADALNKVTATSQQTERLASLNQAIELLNTLNTPINKDDWFSLPANPHHNFTPVSALEEIPIPQEGQPPAYVQQTPEKIKTRRKRAAAFEAPLYLDNQPRISAALSTAPSHTGASACYGDGRIPQSDLSVTPDVQITDEIKQLAKKLEYSPVKIFEYVSNKISFEPYRGSVKATLATLWSEAGNDIDQASLLIALLRASNVPARYVRGSVLLESKDDHLNWFQVKTPKAAYWVLRRAGIPTDTKNTPTDGNGTLNFDHVWVEACVPYANYRGDGVGKQGYQWLPMDPSYETNKFIEGIRYYKTFNDDIFLSKRNSQLVVEALEASIEDEIKAKNPNYTIKDVGDRWERVYQSYTHLPESLPYKVKQFSKWTDNHPGSSIAALPDTYRVKLHFTINDQQRAAVSLIDMTQKRVTLSFEGSTPQTQQALKAWRQGNQGLTCPNSYQVNPVIKVDGQAIPISGLKSLSLCDNNRFANINLKLATKLDDFDLGEVEFESIKPLNYHAIQAYGFQASDQYLAKRTQRLLAAVKDNTNPWQEPDAVIGEYLDVVLLKFMRYETDAIKRISQLNNHTGWSGHHIGLTSTETNINYVFNTPFALYSPGLVVDVPGAIYRTGDTETVNCSDETFKLVGLALSQYESYIWQENAQLDAVSSVSGIQIAHQQGIPVKNLYDAESFKKWVKVCSAGSMSSDCYPQQQIDMLAGLFEGEERWHSKLTIPQYPINYKGWTGLTAILYAQEGSDKIGSYLIGRYSGGYALPEMTISPNVINEALGSGYNIADEVYDTQWQQTTDHAWGDSNTSLNKSTTIVSEVSSSTGSGLQEGNTYSGDPVNMVTGNMYHQETDFSLPARGIPVVFQRHYNSRGKVDGPFGYGWTHSLNHQLLFIDGKNKDNKASSIVWVDGTGAKRFIGVADNVVSADGISQLATTDTTIPKGYYFTLEKNADGYQLTEKNGIRYLFKNVSGKVGDSAELISVTDAHGNKLQLNYSNQQLISITTAEQRQLQLSYDSHGHITQITDWDGNNYRYQYDSAGNLSHVFYPDNPDQAAGLYSYYTEADGPNVNHNLKTFTYANGYQMTFEYYADGKVYRHYNALNEEASFKYNDFRREAIFTNERGYSEHYFFNENALLIKKIDAEGGVHRFGFDDERDPFLRTSYTDPMGYTIRYHYDEKGNLVETTLASGKSVQYLYHDTFGNPGIVQDANGDISLTLYNAHGQPTDQVRFKKGFGADLDPTTLTSDSLATYSQQILSWSRYRYNTWGNLTESRKVRDFSNPQSGPYTIFEYNDTHHKVQGVYPTQVTYYGDLDGDGVIDEKEHYGPFSTEYDVLGRPIKGVTSKFYPFEKNYNVAGQPLTFKEVFGNTLSYQYDAAGSPISHQIAGFEEGQYTVFSQQSVRYDKANRKVAVSDQTGATTYYQYDPAGNVTGTTNPDGYVIQMAYNANNELIKAYDAKGYTISHTLDLIGRKRITTYPDGTQAFFEYYGAEQNGWIKTTTSPTATDPKGKTIHYEYDHNGQVVKVTDQDGRSTLTQYDSAGRAIRIVSPSYEDIELGKVRPVTHNTYNSLGHLIEVKSGYTNEAAEAAADNVTVQARYTYDDFGRKLTESDALDHIWRFQYDQHGNLISKEDANGQSTTFDYNQRGLLVSQQAKTEQTSLFATYEYDQWGQLLRATNNEQALSYRYDAAHRLVEVKDSRSGKTIWYKYSLGGKLNSITDNNGYQQLFQYDAIGRVSNVSLGNQKQVIYAYGKTGRLKLKQFPNNVQTEYHYNLDGSLKEISSTQLTKVSLNLDGLSSDSSGTLIRKVVDSHIYEYNNRGLVTQYSGSSGSKAYEYDPLDRLTKVIDYTRQSGSTPGGGVLPPSGDGSTIPLPPTEGDNTGIPLPPTSGEDTNILIPPSSLTDDMANEIISPVSTDSGEESDDTNENADLIFYDPFGNWRLREQWGVKYRYTHNTLHQLIKVEELDSNGDVSKVTNQLEYDKNGNLITHHKNTEDDVIQLTYNALNQLIKVQRTNLEETYLYDPKGRRIEKVTNGEYLRYHYAGPDIWAEYGNSWEQPVARYGYGIGIDDPIIRVTSEGAVYFHNDALGSITSLTNEKGDRIGKQAFDAWGNQQSQDGNTIPRYGYTGREPDATGLIYYRSRYYDPTIARFTQQDPLGFVDGVNRYAYVMNNPVAYVDPWGLMATGPSYSVSSLARTAGSFLMPNTFAEKTAGTWGDHLTGGAKAVFNEAKALASINPMIAITNSLFVPDLEIPSHQRTGAAAVEVALMGGGLIKAGAATGGRLISKATGKLTSTLASRVGKIFKRGCCCFAPGTAVLTADGKQAIETIEKGQLVYSKNPETGEVALKPVTERILTEGKPLYTLILKTTAGEENTIEVTDNHPFWVTHEGWVDSAQLKPGMQVEAFEGQSLEVVSLELTGRTEDTYNLTVADFHTYYAGEQLAFVHNCGCNGSATITRYGKNHFGVEVKNGNISLNSHQAITSSNGGTTRIVNAVDFPPTDSVTSSITIPLNNASRALSRQMQLLNKQNLGPYDRVSNSCVSHVCDVLQAGGVSTPAASGSAQSRYLLDLLKGS</sequence>
<evidence type="ECO:0000256" key="1">
    <source>
        <dbReference type="ARBA" id="ARBA00022737"/>
    </source>
</evidence>
<dbReference type="InterPro" id="IPR002931">
    <property type="entry name" value="Transglutaminase-like"/>
</dbReference>
<dbReference type="SMART" id="SM00306">
    <property type="entry name" value="HintN"/>
    <property type="match status" value="1"/>
</dbReference>
<evidence type="ECO:0000259" key="4">
    <source>
        <dbReference type="SMART" id="SM00306"/>
    </source>
</evidence>
<dbReference type="PROSITE" id="PS50817">
    <property type="entry name" value="INTEIN_N_TER"/>
    <property type="match status" value="1"/>
</dbReference>
<dbReference type="Proteomes" id="UP000257039">
    <property type="component" value="Unassembled WGS sequence"/>
</dbReference>
<comment type="caution">
    <text evidence="5">The sequence shown here is derived from an EMBL/GenBank/DDBJ whole genome shotgun (WGS) entry which is preliminary data.</text>
</comment>
<proteinExistence type="predicted"/>
<dbReference type="NCBIfam" id="TIGR01643">
    <property type="entry name" value="YD_repeat_2x"/>
    <property type="match status" value="10"/>
</dbReference>
<dbReference type="Gene3D" id="3.10.620.30">
    <property type="match status" value="1"/>
</dbReference>
<dbReference type="Pfam" id="PF25023">
    <property type="entry name" value="TEN_YD-shell"/>
    <property type="match status" value="2"/>
</dbReference>
<dbReference type="NCBIfam" id="TIGR03696">
    <property type="entry name" value="Rhs_assc_core"/>
    <property type="match status" value="1"/>
</dbReference>
<dbReference type="EMBL" id="NDXW01000003">
    <property type="protein sequence ID" value="RDH41774.1"/>
    <property type="molecule type" value="Genomic_DNA"/>
</dbReference>
<dbReference type="InterPro" id="IPR045351">
    <property type="entry name" value="DUF6531"/>
</dbReference>
<dbReference type="Pfam" id="PF01841">
    <property type="entry name" value="Transglut_core"/>
    <property type="match status" value="1"/>
</dbReference>
<dbReference type="InterPro" id="IPR030934">
    <property type="entry name" value="Intein_C"/>
</dbReference>
<dbReference type="InterPro" id="IPR038765">
    <property type="entry name" value="Papain-like_cys_pep_sf"/>
</dbReference>
<dbReference type="InterPro" id="IPR006141">
    <property type="entry name" value="Intein_N"/>
</dbReference>
<evidence type="ECO:0000313" key="6">
    <source>
        <dbReference type="Proteomes" id="UP000257039"/>
    </source>
</evidence>
<evidence type="ECO:0000256" key="2">
    <source>
        <dbReference type="SAM" id="MobiDB-lite"/>
    </source>
</evidence>
<organism evidence="5 6">
    <name type="scientific">Zooshikella ganghwensis</name>
    <dbReference type="NCBI Taxonomy" id="202772"/>
    <lineage>
        <taxon>Bacteria</taxon>
        <taxon>Pseudomonadati</taxon>
        <taxon>Pseudomonadota</taxon>
        <taxon>Gammaproteobacteria</taxon>
        <taxon>Oceanospirillales</taxon>
        <taxon>Zooshikellaceae</taxon>
        <taxon>Zooshikella</taxon>
    </lineage>
</organism>